<dbReference type="FunFam" id="3.40.50.620:FF:000009">
    <property type="entry name" value="Cysteine--tRNA ligase"/>
    <property type="match status" value="1"/>
</dbReference>
<dbReference type="PRINTS" id="PR00983">
    <property type="entry name" value="TRNASYNTHCYS"/>
</dbReference>
<accession>A0A5C0S8Z7</accession>
<dbReference type="GO" id="GO:0005829">
    <property type="term" value="C:cytosol"/>
    <property type="evidence" value="ECO:0007669"/>
    <property type="project" value="TreeGrafter"/>
</dbReference>
<evidence type="ECO:0000256" key="4">
    <source>
        <dbReference type="ARBA" id="ARBA00022490"/>
    </source>
</evidence>
<dbReference type="GO" id="GO:0005524">
    <property type="term" value="F:ATP binding"/>
    <property type="evidence" value="ECO:0007669"/>
    <property type="project" value="UniProtKB-UniRule"/>
</dbReference>
<dbReference type="InterPro" id="IPR015803">
    <property type="entry name" value="Cys-tRNA-ligase"/>
</dbReference>
<dbReference type="Pfam" id="PF23493">
    <property type="entry name" value="CysS_C"/>
    <property type="match status" value="1"/>
</dbReference>
<dbReference type="SMART" id="SM00840">
    <property type="entry name" value="DALR_2"/>
    <property type="match status" value="1"/>
</dbReference>
<evidence type="ECO:0000256" key="12">
    <source>
        <dbReference type="ARBA" id="ARBA00047398"/>
    </source>
</evidence>
<dbReference type="PANTHER" id="PTHR10890:SF3">
    <property type="entry name" value="CYSTEINE--TRNA LIGASE, CYTOPLASMIC"/>
    <property type="match status" value="1"/>
</dbReference>
<dbReference type="Pfam" id="PF09190">
    <property type="entry name" value="DALR_2"/>
    <property type="match status" value="1"/>
</dbReference>
<gene>
    <name evidence="13" type="primary">cysS</name>
    <name evidence="15" type="ORF">FQB35_01510</name>
</gene>
<feature type="binding site" evidence="13">
    <location>
        <position position="267"/>
    </location>
    <ligand>
        <name>ATP</name>
        <dbReference type="ChEBI" id="CHEBI:30616"/>
    </ligand>
</feature>
<keyword evidence="5 13" id="KW-0436">Ligase</keyword>
<dbReference type="InterPro" id="IPR024909">
    <property type="entry name" value="Cys-tRNA/MSH_ligase"/>
</dbReference>
<evidence type="ECO:0000256" key="2">
    <source>
        <dbReference type="ARBA" id="ARBA00005594"/>
    </source>
</evidence>
<evidence type="ECO:0000256" key="6">
    <source>
        <dbReference type="ARBA" id="ARBA00022723"/>
    </source>
</evidence>
<keyword evidence="8 13" id="KW-0862">Zinc</keyword>
<keyword evidence="4 13" id="KW-0963">Cytoplasm</keyword>
<dbReference type="NCBIfam" id="TIGR00435">
    <property type="entry name" value="cysS"/>
    <property type="match status" value="1"/>
</dbReference>
<dbReference type="InterPro" id="IPR032678">
    <property type="entry name" value="tRNA-synt_1_cat_dom"/>
</dbReference>
<evidence type="ECO:0000256" key="3">
    <source>
        <dbReference type="ARBA" id="ARBA00011245"/>
    </source>
</evidence>
<proteinExistence type="inferred from homology"/>
<organism evidence="15 16">
    <name type="scientific">Crassaminicella thermophila</name>
    <dbReference type="NCBI Taxonomy" id="2599308"/>
    <lineage>
        <taxon>Bacteria</taxon>
        <taxon>Bacillati</taxon>
        <taxon>Bacillota</taxon>
        <taxon>Clostridia</taxon>
        <taxon>Eubacteriales</taxon>
        <taxon>Clostridiaceae</taxon>
        <taxon>Crassaminicella</taxon>
    </lineage>
</organism>
<dbReference type="AlphaFoldDB" id="A0A5C0S8Z7"/>
<feature type="domain" description="Cysteinyl-tRNA synthetase class Ia DALR" evidence="14">
    <location>
        <begin position="353"/>
        <end position="416"/>
    </location>
</feature>
<dbReference type="PANTHER" id="PTHR10890">
    <property type="entry name" value="CYSTEINYL-TRNA SYNTHETASE"/>
    <property type="match status" value="1"/>
</dbReference>
<evidence type="ECO:0000256" key="7">
    <source>
        <dbReference type="ARBA" id="ARBA00022741"/>
    </source>
</evidence>
<dbReference type="RefSeq" id="WP_148808220.1">
    <property type="nucleotide sequence ID" value="NZ_CP042243.1"/>
</dbReference>
<feature type="binding site" evidence="13">
    <location>
        <position position="236"/>
    </location>
    <ligand>
        <name>Zn(2+)</name>
        <dbReference type="ChEBI" id="CHEBI:29105"/>
    </ligand>
</feature>
<evidence type="ECO:0000256" key="8">
    <source>
        <dbReference type="ARBA" id="ARBA00022833"/>
    </source>
</evidence>
<keyword evidence="10 13" id="KW-0648">Protein biosynthesis</keyword>
<dbReference type="Proteomes" id="UP000324646">
    <property type="component" value="Chromosome"/>
</dbReference>
<dbReference type="InterPro" id="IPR056411">
    <property type="entry name" value="CysS_C"/>
</dbReference>
<comment type="catalytic activity">
    <reaction evidence="12 13">
        <text>tRNA(Cys) + L-cysteine + ATP = L-cysteinyl-tRNA(Cys) + AMP + diphosphate</text>
        <dbReference type="Rhea" id="RHEA:17773"/>
        <dbReference type="Rhea" id="RHEA-COMP:9661"/>
        <dbReference type="Rhea" id="RHEA-COMP:9679"/>
        <dbReference type="ChEBI" id="CHEBI:30616"/>
        <dbReference type="ChEBI" id="CHEBI:33019"/>
        <dbReference type="ChEBI" id="CHEBI:35235"/>
        <dbReference type="ChEBI" id="CHEBI:78442"/>
        <dbReference type="ChEBI" id="CHEBI:78517"/>
        <dbReference type="ChEBI" id="CHEBI:456215"/>
        <dbReference type="EC" id="6.1.1.16"/>
    </reaction>
</comment>
<evidence type="ECO:0000256" key="1">
    <source>
        <dbReference type="ARBA" id="ARBA00004496"/>
    </source>
</evidence>
<keyword evidence="16" id="KW-1185">Reference proteome</keyword>
<dbReference type="EC" id="6.1.1.16" evidence="13"/>
<dbReference type="SUPFAM" id="SSF52374">
    <property type="entry name" value="Nucleotidylyl transferase"/>
    <property type="match status" value="1"/>
</dbReference>
<dbReference type="EMBL" id="CP042243">
    <property type="protein sequence ID" value="QEK11145.1"/>
    <property type="molecule type" value="Genomic_DNA"/>
</dbReference>
<comment type="cofactor">
    <cofactor evidence="13">
        <name>Zn(2+)</name>
        <dbReference type="ChEBI" id="CHEBI:29105"/>
    </cofactor>
    <text evidence="13">Binds 1 zinc ion per subunit.</text>
</comment>
<dbReference type="OrthoDB" id="9815130at2"/>
<dbReference type="HAMAP" id="MF_00041">
    <property type="entry name" value="Cys_tRNA_synth"/>
    <property type="match status" value="1"/>
</dbReference>
<protein>
    <recommendedName>
        <fullName evidence="13">Cysteine--tRNA ligase</fullName>
        <ecNumber evidence="13">6.1.1.16</ecNumber>
    </recommendedName>
    <alternativeName>
        <fullName evidence="13">Cysteinyl-tRNA synthetase</fullName>
        <shortName evidence="13">CysRS</shortName>
    </alternativeName>
</protein>
<feature type="binding site" evidence="13">
    <location>
        <position position="232"/>
    </location>
    <ligand>
        <name>Zn(2+)</name>
        <dbReference type="ChEBI" id="CHEBI:29105"/>
    </ligand>
</feature>
<dbReference type="KEGG" id="crs:FQB35_01510"/>
<evidence type="ECO:0000313" key="15">
    <source>
        <dbReference type="EMBL" id="QEK11145.1"/>
    </source>
</evidence>
<sequence length="465" mass="53801">MKIYNTLTRKKEEFVPINPDEVKIYACGPTVYNYFHIGNARPFVVFDTLRRYLEYRGYKVKFVQNFTDVDDKIINRANEEGITPKEVSEKYIEEYFKDAGEIGVKKADVHPKVTENMQDIIKFIQRLIDKGYAYEAEGDVYFDTSKFEEYGKLSKQSIEDLEAGARIEINDIKRHPMDFALWKAQKVGEIAWDSPWGKGRPGWHIECSVMAMKYLGETIDIHGGGQDLIFPHHENEIAQSEACTGKPFAKYWMHNGYITINNEKMSKSKGNFFTVRDILKDFDGEVVRFFLLSAQYRNPINFSRDLMEQAKNGLERLYNAKNNLKHLLDNVAEGNMNDEEKEKFKELEKYKDKFISAMDDDLNTADGIAAVFELVKTINSSVNSNASKEFIQKSLDLFLELTNVLGLVTKEEEALDEEIEKLVKMRQEARKNRDFALADKIRDDLKARGIVLEDTPQGTKWTIKK</sequence>
<evidence type="ECO:0000256" key="11">
    <source>
        <dbReference type="ARBA" id="ARBA00023146"/>
    </source>
</evidence>
<dbReference type="InterPro" id="IPR015273">
    <property type="entry name" value="Cys-tRNA-synt_Ia_DALR"/>
</dbReference>
<dbReference type="GO" id="GO:0004817">
    <property type="term" value="F:cysteine-tRNA ligase activity"/>
    <property type="evidence" value="ECO:0007669"/>
    <property type="project" value="UniProtKB-UniRule"/>
</dbReference>
<keyword evidence="11 13" id="KW-0030">Aminoacyl-tRNA synthetase</keyword>
<feature type="binding site" evidence="13">
    <location>
        <position position="207"/>
    </location>
    <ligand>
        <name>Zn(2+)</name>
        <dbReference type="ChEBI" id="CHEBI:29105"/>
    </ligand>
</feature>
<reference evidence="15 16" key="1">
    <citation type="submission" date="2019-07" db="EMBL/GenBank/DDBJ databases">
        <title>Complete genome of Crassaminicella thermophila SY095.</title>
        <authorList>
            <person name="Li X."/>
        </authorList>
    </citation>
    <scope>NUCLEOTIDE SEQUENCE [LARGE SCALE GENOMIC DNA]</scope>
    <source>
        <strain evidence="15 16">SY095</strain>
    </source>
</reference>
<dbReference type="InterPro" id="IPR014729">
    <property type="entry name" value="Rossmann-like_a/b/a_fold"/>
</dbReference>
<evidence type="ECO:0000256" key="10">
    <source>
        <dbReference type="ARBA" id="ARBA00022917"/>
    </source>
</evidence>
<feature type="short sequence motif" description="'KMSKS' region" evidence="13">
    <location>
        <begin position="264"/>
        <end position="268"/>
    </location>
</feature>
<dbReference type="Gene3D" id="3.40.50.620">
    <property type="entry name" value="HUPs"/>
    <property type="match status" value="1"/>
</dbReference>
<keyword evidence="7 13" id="KW-0547">Nucleotide-binding</keyword>
<comment type="subcellular location">
    <subcellularLocation>
        <location evidence="1 13">Cytoplasm</location>
    </subcellularLocation>
</comment>
<comment type="similarity">
    <text evidence="2 13">Belongs to the class-I aminoacyl-tRNA synthetase family.</text>
</comment>
<dbReference type="CDD" id="cd00672">
    <property type="entry name" value="CysRS_core"/>
    <property type="match status" value="1"/>
</dbReference>
<evidence type="ECO:0000256" key="13">
    <source>
        <dbReference type="HAMAP-Rule" id="MF_00041"/>
    </source>
</evidence>
<name>A0A5C0S8Z7_CRATE</name>
<dbReference type="InterPro" id="IPR009080">
    <property type="entry name" value="tRNAsynth_Ia_anticodon-bd"/>
</dbReference>
<dbReference type="SUPFAM" id="SSF47323">
    <property type="entry name" value="Anticodon-binding domain of a subclass of class I aminoacyl-tRNA synthetases"/>
    <property type="match status" value="1"/>
</dbReference>
<keyword evidence="9 13" id="KW-0067">ATP-binding</keyword>
<keyword evidence="6 13" id="KW-0479">Metal-binding</keyword>
<feature type="binding site" evidence="13">
    <location>
        <position position="27"/>
    </location>
    <ligand>
        <name>Zn(2+)</name>
        <dbReference type="ChEBI" id="CHEBI:29105"/>
    </ligand>
</feature>
<feature type="short sequence motif" description="'HIGH' region" evidence="13">
    <location>
        <begin position="29"/>
        <end position="39"/>
    </location>
</feature>
<evidence type="ECO:0000259" key="14">
    <source>
        <dbReference type="SMART" id="SM00840"/>
    </source>
</evidence>
<dbReference type="GO" id="GO:0006423">
    <property type="term" value="P:cysteinyl-tRNA aminoacylation"/>
    <property type="evidence" value="ECO:0007669"/>
    <property type="project" value="UniProtKB-UniRule"/>
</dbReference>
<dbReference type="Pfam" id="PF01406">
    <property type="entry name" value="tRNA-synt_1e"/>
    <property type="match status" value="1"/>
</dbReference>
<dbReference type="Gene3D" id="1.20.120.1910">
    <property type="entry name" value="Cysteine-tRNA ligase, C-terminal anti-codon recognition domain"/>
    <property type="match status" value="1"/>
</dbReference>
<evidence type="ECO:0000313" key="16">
    <source>
        <dbReference type="Proteomes" id="UP000324646"/>
    </source>
</evidence>
<dbReference type="GO" id="GO:0008270">
    <property type="term" value="F:zinc ion binding"/>
    <property type="evidence" value="ECO:0007669"/>
    <property type="project" value="UniProtKB-UniRule"/>
</dbReference>
<evidence type="ECO:0000256" key="5">
    <source>
        <dbReference type="ARBA" id="ARBA00022598"/>
    </source>
</evidence>
<comment type="subunit">
    <text evidence="3 13">Monomer.</text>
</comment>
<evidence type="ECO:0000256" key="9">
    <source>
        <dbReference type="ARBA" id="ARBA00022840"/>
    </source>
</evidence>